<proteinExistence type="predicted"/>
<evidence type="ECO:0008006" key="3">
    <source>
        <dbReference type="Google" id="ProtNLM"/>
    </source>
</evidence>
<name>A0A1B6F076_9HEMI</name>
<feature type="non-terminal residue" evidence="2">
    <location>
        <position position="1"/>
    </location>
</feature>
<protein>
    <recommendedName>
        <fullName evidence="3">HAT C-terminal dimerisation domain-containing protein</fullName>
    </recommendedName>
</protein>
<dbReference type="EMBL" id="GECZ01026268">
    <property type="protein sequence ID" value="JAS43501.1"/>
    <property type="molecule type" value="Transcribed_RNA"/>
</dbReference>
<dbReference type="AlphaFoldDB" id="A0A1B6F076"/>
<accession>A0A1B6F076</accession>
<evidence type="ECO:0000256" key="1">
    <source>
        <dbReference type="SAM" id="MobiDB-lite"/>
    </source>
</evidence>
<evidence type="ECO:0000313" key="2">
    <source>
        <dbReference type="EMBL" id="JAS43501.1"/>
    </source>
</evidence>
<feature type="non-terminal residue" evidence="2">
    <location>
        <position position="201"/>
    </location>
</feature>
<feature type="region of interest" description="Disordered" evidence="1">
    <location>
        <begin position="155"/>
        <end position="175"/>
    </location>
</feature>
<sequence length="201" mass="22847">NPATMMNSAINSYRVNSALEVLVAKQQISSIEADSAKQSYLHFVANDEVRKCLATFDEKEDRLDVFLNHAYKRFNVSKELVKFTEIVLVMFHGNAAVERSFSINKNCLVENLQENSLVSQRAVYDAVSNMGGLASLVITKRLIHAVKNASQMRKEALKRKKEEDEKVEEKKTSLSEEIKQIESKKRQILQAAQEQALELEK</sequence>
<gene>
    <name evidence="2" type="ORF">g.45646</name>
</gene>
<reference evidence="2" key="1">
    <citation type="submission" date="2015-11" db="EMBL/GenBank/DDBJ databases">
        <title>De novo transcriptome assembly of four potential Pierce s Disease insect vectors from Arizona vineyards.</title>
        <authorList>
            <person name="Tassone E.E."/>
        </authorList>
    </citation>
    <scope>NUCLEOTIDE SEQUENCE</scope>
</reference>
<organism evidence="2">
    <name type="scientific">Cuerna arida</name>
    <dbReference type="NCBI Taxonomy" id="1464854"/>
    <lineage>
        <taxon>Eukaryota</taxon>
        <taxon>Metazoa</taxon>
        <taxon>Ecdysozoa</taxon>
        <taxon>Arthropoda</taxon>
        <taxon>Hexapoda</taxon>
        <taxon>Insecta</taxon>
        <taxon>Pterygota</taxon>
        <taxon>Neoptera</taxon>
        <taxon>Paraneoptera</taxon>
        <taxon>Hemiptera</taxon>
        <taxon>Auchenorrhyncha</taxon>
        <taxon>Membracoidea</taxon>
        <taxon>Cicadellidae</taxon>
        <taxon>Cicadellinae</taxon>
        <taxon>Proconiini</taxon>
        <taxon>Cuerna</taxon>
    </lineage>
</organism>